<keyword evidence="1" id="KW-0145">Chemotaxis</keyword>
<keyword evidence="5" id="KW-0472">Membrane</keyword>
<dbReference type="GO" id="GO:0016020">
    <property type="term" value="C:membrane"/>
    <property type="evidence" value="ECO:0007669"/>
    <property type="project" value="InterPro"/>
</dbReference>
<keyword evidence="5" id="KW-1133">Transmembrane helix</keyword>
<dbReference type="AlphaFoldDB" id="A0A3L7JER7"/>
<dbReference type="InterPro" id="IPR051310">
    <property type="entry name" value="MCP_chemotaxis"/>
</dbReference>
<dbReference type="PROSITE" id="PS50111">
    <property type="entry name" value="CHEMOTAXIS_TRANSDUC_2"/>
    <property type="match status" value="1"/>
</dbReference>
<feature type="region of interest" description="Disordered" evidence="4">
    <location>
        <begin position="469"/>
        <end position="491"/>
    </location>
</feature>
<dbReference type="GO" id="GO:0007165">
    <property type="term" value="P:signal transduction"/>
    <property type="evidence" value="ECO:0007669"/>
    <property type="project" value="UniProtKB-KW"/>
</dbReference>
<sequence>MSALPTAVRMYLAAGLFSGKFMTVSTATAHSADDDVRVPSVVKPLTSLIYAGLAAQVLAIVLCAVSLAGINLPGQTMLPFAFLIFVGVGLASMVALTRKVPRLIAQPLAALQTIARTGQAPAGQNAFFVRRDVFGEVARKLTEPAPEPQMVAPEQPVIEETAQAGIDENSRAALDALEQGLAEFAQGNFRHHIEHDFPEEISSLRESYQEAQARISETLHQVSQTVDGLGSGVSEIVSASDDLSKRTERQAVALEETVSTLGTVVDEVRTSTKRLEETSNVAASARQDAESSGAVVDEALTAMREIEDSATKINKIITVIDEIAFQTNLLALNAGVEAARAGDAGQGFAVVASEVRALAQRSATAAREISGLITQSTQQIADGSRLVNQTGSALKRISDHVLNISQNVEAITESAQEQTHALDTLNSSAVEMDGMTQQNAAMAEEVTAASHSLQSHTVELSALLRDVQGAKAKPRHAPAVEAGRAPTSTSNAATLKGAAAALKSGTTSRFADLARTQDAAATATLARRAETSRSSAPQQTPMPRPRASAERATPALTLGNAAIDEDWEEF</sequence>
<keyword evidence="9" id="KW-1185">Reference proteome</keyword>
<feature type="domain" description="Methyl-accepting transducer" evidence="6">
    <location>
        <begin position="225"/>
        <end position="454"/>
    </location>
</feature>
<dbReference type="PRINTS" id="PR00260">
    <property type="entry name" value="CHEMTRNSDUCR"/>
</dbReference>
<dbReference type="InterPro" id="IPR004090">
    <property type="entry name" value="Chemotax_Me-accpt_rcpt"/>
</dbReference>
<keyword evidence="5" id="KW-0812">Transmembrane</keyword>
<dbReference type="CDD" id="cd11386">
    <property type="entry name" value="MCP_signal"/>
    <property type="match status" value="1"/>
</dbReference>
<dbReference type="PANTHER" id="PTHR43531:SF11">
    <property type="entry name" value="METHYL-ACCEPTING CHEMOTAXIS PROTEIN 3"/>
    <property type="match status" value="1"/>
</dbReference>
<dbReference type="Gene3D" id="1.10.287.950">
    <property type="entry name" value="Methyl-accepting chemotaxis protein"/>
    <property type="match status" value="1"/>
</dbReference>
<dbReference type="EMBL" id="RCWN01000001">
    <property type="protein sequence ID" value="RLQ88809.1"/>
    <property type="molecule type" value="Genomic_DNA"/>
</dbReference>
<protein>
    <recommendedName>
        <fullName evidence="10">Methyl-accepting chemotaxis protein</fullName>
    </recommendedName>
</protein>
<evidence type="ECO:0000256" key="3">
    <source>
        <dbReference type="PROSITE-ProRule" id="PRU00284"/>
    </source>
</evidence>
<evidence type="ECO:0000313" key="9">
    <source>
        <dbReference type="Proteomes" id="UP000281094"/>
    </source>
</evidence>
<dbReference type="PANTHER" id="PTHR43531">
    <property type="entry name" value="PROTEIN ICFG"/>
    <property type="match status" value="1"/>
</dbReference>
<evidence type="ECO:0000259" key="6">
    <source>
        <dbReference type="PROSITE" id="PS50111"/>
    </source>
</evidence>
<dbReference type="InterPro" id="IPR003660">
    <property type="entry name" value="HAMP_dom"/>
</dbReference>
<dbReference type="SUPFAM" id="SSF58104">
    <property type="entry name" value="Methyl-accepting chemotaxis protein (MCP) signaling domain"/>
    <property type="match status" value="1"/>
</dbReference>
<comment type="similarity">
    <text evidence="2">Belongs to the methyl-accepting chemotaxis (MCP) protein family.</text>
</comment>
<dbReference type="GO" id="GO:0006935">
    <property type="term" value="P:chemotaxis"/>
    <property type="evidence" value="ECO:0007669"/>
    <property type="project" value="UniProtKB-KW"/>
</dbReference>
<evidence type="ECO:0000313" key="8">
    <source>
        <dbReference type="EMBL" id="RLQ88809.1"/>
    </source>
</evidence>
<proteinExistence type="inferred from homology"/>
<feature type="compositionally biased region" description="Low complexity" evidence="4">
    <location>
        <begin position="527"/>
        <end position="536"/>
    </location>
</feature>
<dbReference type="GO" id="GO:0004888">
    <property type="term" value="F:transmembrane signaling receptor activity"/>
    <property type="evidence" value="ECO:0007669"/>
    <property type="project" value="InterPro"/>
</dbReference>
<keyword evidence="3" id="KW-0807">Transducer</keyword>
<feature type="region of interest" description="Disordered" evidence="4">
    <location>
        <begin position="527"/>
        <end position="570"/>
    </location>
</feature>
<dbReference type="SMART" id="SM00283">
    <property type="entry name" value="MA"/>
    <property type="match status" value="1"/>
</dbReference>
<evidence type="ECO:0008006" key="10">
    <source>
        <dbReference type="Google" id="ProtNLM"/>
    </source>
</evidence>
<evidence type="ECO:0000256" key="2">
    <source>
        <dbReference type="ARBA" id="ARBA00029447"/>
    </source>
</evidence>
<gene>
    <name evidence="8" type="ORF">D8780_11865</name>
</gene>
<evidence type="ECO:0000256" key="1">
    <source>
        <dbReference type="ARBA" id="ARBA00022500"/>
    </source>
</evidence>
<dbReference type="PROSITE" id="PS50885">
    <property type="entry name" value="HAMP"/>
    <property type="match status" value="1"/>
</dbReference>
<evidence type="ECO:0000256" key="5">
    <source>
        <dbReference type="SAM" id="Phobius"/>
    </source>
</evidence>
<evidence type="ECO:0000256" key="4">
    <source>
        <dbReference type="SAM" id="MobiDB-lite"/>
    </source>
</evidence>
<accession>A0A3L7JER7</accession>
<feature type="domain" description="HAMP" evidence="7">
    <location>
        <begin position="168"/>
        <end position="220"/>
    </location>
</feature>
<comment type="caution">
    <text evidence="8">The sequence shown here is derived from an EMBL/GenBank/DDBJ whole genome shotgun (WGS) entry which is preliminary data.</text>
</comment>
<dbReference type="Proteomes" id="UP000281094">
    <property type="component" value="Unassembled WGS sequence"/>
</dbReference>
<evidence type="ECO:0000259" key="7">
    <source>
        <dbReference type="PROSITE" id="PS50885"/>
    </source>
</evidence>
<feature type="transmembrane region" description="Helical" evidence="5">
    <location>
        <begin position="47"/>
        <end position="70"/>
    </location>
</feature>
<feature type="transmembrane region" description="Helical" evidence="5">
    <location>
        <begin position="77"/>
        <end position="96"/>
    </location>
</feature>
<dbReference type="Pfam" id="PF00015">
    <property type="entry name" value="MCPsignal"/>
    <property type="match status" value="1"/>
</dbReference>
<organism evidence="8 9">
    <name type="scientific">Notoacmeibacter ruber</name>
    <dbReference type="NCBI Taxonomy" id="2670375"/>
    <lineage>
        <taxon>Bacteria</taxon>
        <taxon>Pseudomonadati</taxon>
        <taxon>Pseudomonadota</taxon>
        <taxon>Alphaproteobacteria</taxon>
        <taxon>Hyphomicrobiales</taxon>
        <taxon>Notoacmeibacteraceae</taxon>
        <taxon>Notoacmeibacter</taxon>
    </lineage>
</organism>
<dbReference type="InterPro" id="IPR004089">
    <property type="entry name" value="MCPsignal_dom"/>
</dbReference>
<name>A0A3L7JER7_9HYPH</name>
<reference evidence="8 9" key="1">
    <citation type="submission" date="2018-10" db="EMBL/GenBank/DDBJ databases">
        <title>Notoacmeibacter sp. M2BS9Y-3-1, whole genome shotgun sequence.</title>
        <authorList>
            <person name="Tuo L."/>
        </authorList>
    </citation>
    <scope>NUCLEOTIDE SEQUENCE [LARGE SCALE GENOMIC DNA]</scope>
    <source>
        <strain evidence="8 9">M2BS9Y-3-1</strain>
    </source>
</reference>